<dbReference type="Pfam" id="PF14561">
    <property type="entry name" value="TPR_20"/>
    <property type="match status" value="1"/>
</dbReference>
<keyword evidence="4" id="KW-0676">Redox-active center</keyword>
<evidence type="ECO:0000259" key="5">
    <source>
        <dbReference type="PROSITE" id="PS51352"/>
    </source>
</evidence>
<dbReference type="Gene3D" id="3.40.30.10">
    <property type="entry name" value="Glutaredoxin"/>
    <property type="match status" value="1"/>
</dbReference>
<keyword evidence="1" id="KW-0813">Transport</keyword>
<evidence type="ECO:0000256" key="4">
    <source>
        <dbReference type="ARBA" id="ARBA00023284"/>
    </source>
</evidence>
<reference evidence="6" key="1">
    <citation type="submission" date="2020-05" db="EMBL/GenBank/DDBJ databases">
        <authorList>
            <person name="Chiriac C."/>
            <person name="Salcher M."/>
            <person name="Ghai R."/>
            <person name="Kavagutti S V."/>
        </authorList>
    </citation>
    <scope>NUCLEOTIDE SEQUENCE</scope>
</reference>
<protein>
    <submittedName>
        <fullName evidence="6">Unannotated protein</fullName>
    </submittedName>
</protein>
<evidence type="ECO:0000256" key="3">
    <source>
        <dbReference type="ARBA" id="ARBA00023157"/>
    </source>
</evidence>
<dbReference type="NCBIfam" id="TIGR01068">
    <property type="entry name" value="thioredoxin"/>
    <property type="match status" value="1"/>
</dbReference>
<sequence length="234" mass="25337">MIDVTDATFSQEVMERSMTTPVVVDLWAEWCGPCKTLGPILEKVIDETNGGVVLAKVDVDANQRVSEAFQVQSIPAVFAIVEGKIVSQFVGAKPENEIRAWLAEFAPASSPLAALIAQGDEASLTQAMTLDPSNVDVLTALATLWLNEGRFEDVLILLEPYASSAVFATLMARARIGQAGIDISGDLDATLDSLLESGITDEADRAKLLEILDALGPEDPRFVVYRRRLANRLY</sequence>
<dbReference type="PANTHER" id="PTHR43601:SF3">
    <property type="entry name" value="THIOREDOXIN, MITOCHONDRIAL"/>
    <property type="match status" value="1"/>
</dbReference>
<keyword evidence="3" id="KW-1015">Disulfide bond</keyword>
<organism evidence="6">
    <name type="scientific">freshwater metagenome</name>
    <dbReference type="NCBI Taxonomy" id="449393"/>
    <lineage>
        <taxon>unclassified sequences</taxon>
        <taxon>metagenomes</taxon>
        <taxon>ecological metagenomes</taxon>
    </lineage>
</organism>
<dbReference type="PROSITE" id="PS00194">
    <property type="entry name" value="THIOREDOXIN_1"/>
    <property type="match status" value="1"/>
</dbReference>
<dbReference type="InterPro" id="IPR005746">
    <property type="entry name" value="Thioredoxin"/>
</dbReference>
<evidence type="ECO:0000256" key="1">
    <source>
        <dbReference type="ARBA" id="ARBA00022448"/>
    </source>
</evidence>
<dbReference type="InterPro" id="IPR017937">
    <property type="entry name" value="Thioredoxin_CS"/>
</dbReference>
<gene>
    <name evidence="6" type="ORF">UFOPK2958_00885</name>
</gene>
<evidence type="ECO:0000256" key="2">
    <source>
        <dbReference type="ARBA" id="ARBA00022982"/>
    </source>
</evidence>
<evidence type="ECO:0000313" key="6">
    <source>
        <dbReference type="EMBL" id="CAB4786909.1"/>
    </source>
</evidence>
<accession>A0A6J6WS89</accession>
<dbReference type="InterPro" id="IPR036249">
    <property type="entry name" value="Thioredoxin-like_sf"/>
</dbReference>
<feature type="domain" description="Thioredoxin" evidence="5">
    <location>
        <begin position="1"/>
        <end position="107"/>
    </location>
</feature>
<dbReference type="GO" id="GO:0045454">
    <property type="term" value="P:cell redox homeostasis"/>
    <property type="evidence" value="ECO:0007669"/>
    <property type="project" value="TreeGrafter"/>
</dbReference>
<dbReference type="Pfam" id="PF00085">
    <property type="entry name" value="Thioredoxin"/>
    <property type="match status" value="1"/>
</dbReference>
<dbReference type="FunFam" id="3.40.30.10:FF:000001">
    <property type="entry name" value="Thioredoxin"/>
    <property type="match status" value="1"/>
</dbReference>
<dbReference type="EMBL" id="CAFAAB010000096">
    <property type="protein sequence ID" value="CAB4786909.1"/>
    <property type="molecule type" value="Genomic_DNA"/>
</dbReference>
<dbReference type="SUPFAM" id="SSF52833">
    <property type="entry name" value="Thioredoxin-like"/>
    <property type="match status" value="1"/>
</dbReference>
<dbReference type="InterPro" id="IPR013766">
    <property type="entry name" value="Thioredoxin_domain"/>
</dbReference>
<proteinExistence type="predicted"/>
<dbReference type="AlphaFoldDB" id="A0A6J6WS89"/>
<dbReference type="PROSITE" id="PS51352">
    <property type="entry name" value="THIOREDOXIN_2"/>
    <property type="match status" value="1"/>
</dbReference>
<dbReference type="CDD" id="cd02956">
    <property type="entry name" value="ybbN"/>
    <property type="match status" value="1"/>
</dbReference>
<dbReference type="GO" id="GO:0015035">
    <property type="term" value="F:protein-disulfide reductase activity"/>
    <property type="evidence" value="ECO:0007669"/>
    <property type="project" value="InterPro"/>
</dbReference>
<keyword evidence="2" id="KW-0249">Electron transport</keyword>
<dbReference type="PANTHER" id="PTHR43601">
    <property type="entry name" value="THIOREDOXIN, MITOCHONDRIAL"/>
    <property type="match status" value="1"/>
</dbReference>
<name>A0A6J6WS89_9ZZZZ</name>